<reference evidence="1 2" key="1">
    <citation type="journal article" date="2022" name="bioRxiv">
        <title>The genome of the oomycete Peronosclerospora sorghi, a cosmopolitan pathogen of maize and sorghum, is inflated with dispersed pseudogenes.</title>
        <authorList>
            <person name="Fletcher K."/>
            <person name="Martin F."/>
            <person name="Isakeit T."/>
            <person name="Cavanaugh K."/>
            <person name="Magill C."/>
            <person name="Michelmore R."/>
        </authorList>
    </citation>
    <scope>NUCLEOTIDE SEQUENCE [LARGE SCALE GENOMIC DNA]</scope>
    <source>
        <strain evidence="1">P6</strain>
    </source>
</reference>
<protein>
    <submittedName>
        <fullName evidence="1">Uncharacterized protein</fullName>
    </submittedName>
</protein>
<dbReference type="Proteomes" id="UP001163321">
    <property type="component" value="Chromosome 8"/>
</dbReference>
<sequence length="268" mass="31155">MQNVDPRQKSLLDRPSFTKQLQHNFGDENEREKKARGREREMSREERERIRRERPIRAVRRAAFFSFTSLTSTQVAQQTLQAEDPVCMARPHVDDIDWDNIGIHYRTRAIGTLRHTLPFLNRDCDEYTILQDIFKQIAPLALVALSAPIVFNFVSEREGHPSKTKVRAALFTKLAYFQLFKTFSVTVIHTSTVDVFFISYVIVQTGLGFVLELLRVVLLLLSALFALLAPKHTRRERNTPWLVLRDIRRILLTLPTLSLTLFWFCSSP</sequence>
<accession>A0ACC0VLR9</accession>
<evidence type="ECO:0000313" key="1">
    <source>
        <dbReference type="EMBL" id="KAI9907152.1"/>
    </source>
</evidence>
<name>A0ACC0VLR9_9STRA</name>
<evidence type="ECO:0000313" key="2">
    <source>
        <dbReference type="Proteomes" id="UP001163321"/>
    </source>
</evidence>
<gene>
    <name evidence="1" type="ORF">PsorP6_016172</name>
</gene>
<dbReference type="EMBL" id="CM047587">
    <property type="protein sequence ID" value="KAI9907152.1"/>
    <property type="molecule type" value="Genomic_DNA"/>
</dbReference>
<comment type="caution">
    <text evidence="1">The sequence shown here is derived from an EMBL/GenBank/DDBJ whole genome shotgun (WGS) entry which is preliminary data.</text>
</comment>
<keyword evidence="2" id="KW-1185">Reference proteome</keyword>
<proteinExistence type="predicted"/>
<organism evidence="1 2">
    <name type="scientific">Peronosclerospora sorghi</name>
    <dbReference type="NCBI Taxonomy" id="230839"/>
    <lineage>
        <taxon>Eukaryota</taxon>
        <taxon>Sar</taxon>
        <taxon>Stramenopiles</taxon>
        <taxon>Oomycota</taxon>
        <taxon>Peronosporomycetes</taxon>
        <taxon>Peronosporales</taxon>
        <taxon>Peronosporaceae</taxon>
        <taxon>Peronosclerospora</taxon>
    </lineage>
</organism>